<name>A0A1G5DQW5_9GAMM</name>
<evidence type="ECO:0000313" key="2">
    <source>
        <dbReference type="EMBL" id="SCY17085.1"/>
    </source>
</evidence>
<organism evidence="2 3">
    <name type="scientific">Thiohalorhabdus denitrificans</name>
    <dbReference type="NCBI Taxonomy" id="381306"/>
    <lineage>
        <taxon>Bacteria</taxon>
        <taxon>Pseudomonadati</taxon>
        <taxon>Pseudomonadota</taxon>
        <taxon>Gammaproteobacteria</taxon>
        <taxon>Thiohalorhabdales</taxon>
        <taxon>Thiohalorhabdaceae</taxon>
        <taxon>Thiohalorhabdus</taxon>
    </lineage>
</organism>
<dbReference type="EMBL" id="FMUN01000003">
    <property type="protein sequence ID" value="SCY17085.1"/>
    <property type="molecule type" value="Genomic_DNA"/>
</dbReference>
<reference evidence="3" key="1">
    <citation type="submission" date="2016-10" db="EMBL/GenBank/DDBJ databases">
        <authorList>
            <person name="Varghese N."/>
        </authorList>
    </citation>
    <scope>NUCLEOTIDE SEQUENCE [LARGE SCALE GENOMIC DNA]</scope>
    <source>
        <strain evidence="3">HL 19</strain>
    </source>
</reference>
<gene>
    <name evidence="2" type="ORF">SAMN05661077_1426</name>
</gene>
<protein>
    <submittedName>
        <fullName evidence="2">Uncharacterized protein</fullName>
    </submittedName>
</protein>
<keyword evidence="1" id="KW-1133">Transmembrane helix</keyword>
<feature type="transmembrane region" description="Helical" evidence="1">
    <location>
        <begin position="34"/>
        <end position="53"/>
    </location>
</feature>
<evidence type="ECO:0000313" key="3">
    <source>
        <dbReference type="Proteomes" id="UP000183104"/>
    </source>
</evidence>
<accession>A0A1G5DQW5</accession>
<sequence length="54" mass="5924">MDAPIIAIAALIFGLILEVSAYNLHRQQRPRGEILPLALIGGIFLLVGLFRLLL</sequence>
<dbReference type="AlphaFoldDB" id="A0A1G5DQW5"/>
<keyword evidence="1" id="KW-0812">Transmembrane</keyword>
<evidence type="ECO:0000256" key="1">
    <source>
        <dbReference type="SAM" id="Phobius"/>
    </source>
</evidence>
<dbReference type="RefSeq" id="WP_156344090.1">
    <property type="nucleotide sequence ID" value="NZ_FMUN01000003.1"/>
</dbReference>
<proteinExistence type="predicted"/>
<keyword evidence="1" id="KW-0472">Membrane</keyword>
<feature type="transmembrane region" description="Helical" evidence="1">
    <location>
        <begin position="6"/>
        <end position="22"/>
    </location>
</feature>
<keyword evidence="3" id="KW-1185">Reference proteome</keyword>
<dbReference type="Proteomes" id="UP000183104">
    <property type="component" value="Unassembled WGS sequence"/>
</dbReference>